<dbReference type="InParanoid" id="A0A0C3DF00"/>
<keyword evidence="2" id="KW-1185">Reference proteome</keyword>
<proteinExistence type="predicted"/>
<dbReference type="EMBL" id="KN822075">
    <property type="protein sequence ID" value="KIM59285.1"/>
    <property type="molecule type" value="Genomic_DNA"/>
</dbReference>
<dbReference type="AlphaFoldDB" id="A0A0C3DF00"/>
<accession>A0A0C3DF00</accession>
<gene>
    <name evidence="1" type="ORF">SCLCIDRAFT_1217849</name>
</gene>
<dbReference type="Proteomes" id="UP000053989">
    <property type="component" value="Unassembled WGS sequence"/>
</dbReference>
<evidence type="ECO:0000313" key="1">
    <source>
        <dbReference type="EMBL" id="KIM59285.1"/>
    </source>
</evidence>
<name>A0A0C3DF00_9AGAM</name>
<reference evidence="1 2" key="1">
    <citation type="submission" date="2014-04" db="EMBL/GenBank/DDBJ databases">
        <authorList>
            <consortium name="DOE Joint Genome Institute"/>
            <person name="Kuo A."/>
            <person name="Kohler A."/>
            <person name="Nagy L.G."/>
            <person name="Floudas D."/>
            <person name="Copeland A."/>
            <person name="Barry K.W."/>
            <person name="Cichocki N."/>
            <person name="Veneault-Fourrey C."/>
            <person name="LaButti K."/>
            <person name="Lindquist E.A."/>
            <person name="Lipzen A."/>
            <person name="Lundell T."/>
            <person name="Morin E."/>
            <person name="Murat C."/>
            <person name="Sun H."/>
            <person name="Tunlid A."/>
            <person name="Henrissat B."/>
            <person name="Grigoriev I.V."/>
            <person name="Hibbett D.S."/>
            <person name="Martin F."/>
            <person name="Nordberg H.P."/>
            <person name="Cantor M.N."/>
            <person name="Hua S.X."/>
        </authorList>
    </citation>
    <scope>NUCLEOTIDE SEQUENCE [LARGE SCALE GENOMIC DNA]</scope>
    <source>
        <strain evidence="1 2">Foug A</strain>
    </source>
</reference>
<protein>
    <submittedName>
        <fullName evidence="1">Uncharacterized protein</fullName>
    </submittedName>
</protein>
<sequence length="52" mass="6091">MADFAHYQCQRRRLAEHDFNLITSKRLDVKEGRTACHLIIAHKRAECIVILV</sequence>
<reference evidence="2" key="2">
    <citation type="submission" date="2015-01" db="EMBL/GenBank/DDBJ databases">
        <title>Evolutionary Origins and Diversification of the Mycorrhizal Mutualists.</title>
        <authorList>
            <consortium name="DOE Joint Genome Institute"/>
            <consortium name="Mycorrhizal Genomics Consortium"/>
            <person name="Kohler A."/>
            <person name="Kuo A."/>
            <person name="Nagy L.G."/>
            <person name="Floudas D."/>
            <person name="Copeland A."/>
            <person name="Barry K.W."/>
            <person name="Cichocki N."/>
            <person name="Veneault-Fourrey C."/>
            <person name="LaButti K."/>
            <person name="Lindquist E.A."/>
            <person name="Lipzen A."/>
            <person name="Lundell T."/>
            <person name="Morin E."/>
            <person name="Murat C."/>
            <person name="Riley R."/>
            <person name="Ohm R."/>
            <person name="Sun H."/>
            <person name="Tunlid A."/>
            <person name="Henrissat B."/>
            <person name="Grigoriev I.V."/>
            <person name="Hibbett D.S."/>
            <person name="Martin F."/>
        </authorList>
    </citation>
    <scope>NUCLEOTIDE SEQUENCE [LARGE SCALE GENOMIC DNA]</scope>
    <source>
        <strain evidence="2">Foug A</strain>
    </source>
</reference>
<dbReference type="HOGENOM" id="CLU_3088649_0_0_1"/>
<organism evidence="1 2">
    <name type="scientific">Scleroderma citrinum Foug A</name>
    <dbReference type="NCBI Taxonomy" id="1036808"/>
    <lineage>
        <taxon>Eukaryota</taxon>
        <taxon>Fungi</taxon>
        <taxon>Dikarya</taxon>
        <taxon>Basidiomycota</taxon>
        <taxon>Agaricomycotina</taxon>
        <taxon>Agaricomycetes</taxon>
        <taxon>Agaricomycetidae</taxon>
        <taxon>Boletales</taxon>
        <taxon>Sclerodermatineae</taxon>
        <taxon>Sclerodermataceae</taxon>
        <taxon>Scleroderma</taxon>
    </lineage>
</organism>
<evidence type="ECO:0000313" key="2">
    <source>
        <dbReference type="Proteomes" id="UP000053989"/>
    </source>
</evidence>